<keyword evidence="2 5" id="KW-0238">DNA-binding</keyword>
<dbReference type="InterPro" id="IPR014710">
    <property type="entry name" value="RmlC-like_jellyroll"/>
</dbReference>
<keyword evidence="1" id="KW-0805">Transcription regulation</keyword>
<dbReference type="Pfam" id="PF02311">
    <property type="entry name" value="AraC_binding"/>
    <property type="match status" value="1"/>
</dbReference>
<evidence type="ECO:0000259" key="4">
    <source>
        <dbReference type="PROSITE" id="PS01124"/>
    </source>
</evidence>
<dbReference type="Gene3D" id="2.60.120.10">
    <property type="entry name" value="Jelly Rolls"/>
    <property type="match status" value="1"/>
</dbReference>
<dbReference type="PROSITE" id="PS01124">
    <property type="entry name" value="HTH_ARAC_FAMILY_2"/>
    <property type="match status" value="1"/>
</dbReference>
<dbReference type="Proteomes" id="UP000184080">
    <property type="component" value="Unassembled WGS sequence"/>
</dbReference>
<dbReference type="STRING" id="1121298.SAMN05444401_1535"/>
<dbReference type="SMART" id="SM00342">
    <property type="entry name" value="HTH_ARAC"/>
    <property type="match status" value="1"/>
</dbReference>
<dbReference type="PROSITE" id="PS00041">
    <property type="entry name" value="HTH_ARAC_FAMILY_1"/>
    <property type="match status" value="1"/>
</dbReference>
<evidence type="ECO:0000256" key="1">
    <source>
        <dbReference type="ARBA" id="ARBA00023015"/>
    </source>
</evidence>
<gene>
    <name evidence="5" type="ORF">SAMN05444401_1535</name>
</gene>
<protein>
    <submittedName>
        <fullName evidence="5">AraC-type DNA-binding protein</fullName>
    </submittedName>
</protein>
<organism evidence="5 6">
    <name type="scientific">Clostridium amylolyticum</name>
    <dbReference type="NCBI Taxonomy" id="1121298"/>
    <lineage>
        <taxon>Bacteria</taxon>
        <taxon>Bacillati</taxon>
        <taxon>Bacillota</taxon>
        <taxon>Clostridia</taxon>
        <taxon>Eubacteriales</taxon>
        <taxon>Clostridiaceae</taxon>
        <taxon>Clostridium</taxon>
    </lineage>
</organism>
<dbReference type="OrthoDB" id="253601at2"/>
<sequence>MEAWFEKCLLEVDFPFRLFLNEGSFGVAHHWHDEIEIIYMVEGNVKVGVNDKIYDVSEGDILLISSRDIHCFMPESSHSNRVVIQFNLSIFDNLNSMMGERKEIRPLFDRSKRFSKYWDIHVKMEMEEQIKALIKEYNHKQEGYKLALKARLYDLLVLLLRKVPMETISHEEESRQKDTLDRLENVFQYVENSYASEITLEQAAQAAGFSPYHFSRFFKQNTGITFGQYLSNFRITKAEWFLLSENMSITDTAYKAGFNSIKTFNRVFKLKKGQTPSQFKKAISEDNLANIGK</sequence>
<dbReference type="InterPro" id="IPR018060">
    <property type="entry name" value="HTH_AraC"/>
</dbReference>
<proteinExistence type="predicted"/>
<dbReference type="Pfam" id="PF12833">
    <property type="entry name" value="HTH_18"/>
    <property type="match status" value="1"/>
</dbReference>
<dbReference type="InterPro" id="IPR037923">
    <property type="entry name" value="HTH-like"/>
</dbReference>
<evidence type="ECO:0000313" key="6">
    <source>
        <dbReference type="Proteomes" id="UP000184080"/>
    </source>
</evidence>
<dbReference type="PANTHER" id="PTHR43280">
    <property type="entry name" value="ARAC-FAMILY TRANSCRIPTIONAL REGULATOR"/>
    <property type="match status" value="1"/>
</dbReference>
<dbReference type="Gene3D" id="1.10.10.60">
    <property type="entry name" value="Homeodomain-like"/>
    <property type="match status" value="2"/>
</dbReference>
<keyword evidence="6" id="KW-1185">Reference proteome</keyword>
<dbReference type="SUPFAM" id="SSF51215">
    <property type="entry name" value="Regulatory protein AraC"/>
    <property type="match status" value="1"/>
</dbReference>
<dbReference type="GO" id="GO:0003700">
    <property type="term" value="F:DNA-binding transcription factor activity"/>
    <property type="evidence" value="ECO:0007669"/>
    <property type="project" value="InterPro"/>
</dbReference>
<evidence type="ECO:0000256" key="2">
    <source>
        <dbReference type="ARBA" id="ARBA00023125"/>
    </source>
</evidence>
<dbReference type="InterPro" id="IPR003313">
    <property type="entry name" value="AraC-bd"/>
</dbReference>
<dbReference type="RefSeq" id="WP_073005234.1">
    <property type="nucleotide sequence ID" value="NZ_FQZO01000002.1"/>
</dbReference>
<dbReference type="PANTHER" id="PTHR43280:SF28">
    <property type="entry name" value="HTH-TYPE TRANSCRIPTIONAL ACTIVATOR RHAS"/>
    <property type="match status" value="1"/>
</dbReference>
<keyword evidence="3" id="KW-0804">Transcription</keyword>
<dbReference type="InterPro" id="IPR018062">
    <property type="entry name" value="HTH_AraC-typ_CS"/>
</dbReference>
<name>A0A1M6ECY0_9CLOT</name>
<dbReference type="SUPFAM" id="SSF46689">
    <property type="entry name" value="Homeodomain-like"/>
    <property type="match status" value="2"/>
</dbReference>
<dbReference type="InterPro" id="IPR009057">
    <property type="entry name" value="Homeodomain-like_sf"/>
</dbReference>
<feature type="domain" description="HTH araC/xylS-type" evidence="4">
    <location>
        <begin position="184"/>
        <end position="282"/>
    </location>
</feature>
<dbReference type="AlphaFoldDB" id="A0A1M6ECY0"/>
<reference evidence="5 6" key="1">
    <citation type="submission" date="2016-11" db="EMBL/GenBank/DDBJ databases">
        <authorList>
            <person name="Jaros S."/>
            <person name="Januszkiewicz K."/>
            <person name="Wedrychowicz H."/>
        </authorList>
    </citation>
    <scope>NUCLEOTIDE SEQUENCE [LARGE SCALE GENOMIC DNA]</scope>
    <source>
        <strain evidence="5 6">DSM 21864</strain>
    </source>
</reference>
<accession>A0A1M6ECY0</accession>
<dbReference type="EMBL" id="FQZO01000002">
    <property type="protein sequence ID" value="SHI83357.1"/>
    <property type="molecule type" value="Genomic_DNA"/>
</dbReference>
<evidence type="ECO:0000313" key="5">
    <source>
        <dbReference type="EMBL" id="SHI83357.1"/>
    </source>
</evidence>
<dbReference type="GO" id="GO:0043565">
    <property type="term" value="F:sequence-specific DNA binding"/>
    <property type="evidence" value="ECO:0007669"/>
    <property type="project" value="InterPro"/>
</dbReference>
<evidence type="ECO:0000256" key="3">
    <source>
        <dbReference type="ARBA" id="ARBA00023163"/>
    </source>
</evidence>